<keyword evidence="9" id="KW-0067">ATP-binding</keyword>
<gene>
    <name evidence="15" type="ORF">SAMN04488115_10253</name>
</gene>
<accession>A0A1H5UWG9</accession>
<dbReference type="GO" id="GO:0000155">
    <property type="term" value="F:phosphorelay sensor kinase activity"/>
    <property type="evidence" value="ECO:0007669"/>
    <property type="project" value="InterPro"/>
</dbReference>
<dbReference type="InterPro" id="IPR005467">
    <property type="entry name" value="His_kinase_dom"/>
</dbReference>
<dbReference type="SUPFAM" id="SSF47384">
    <property type="entry name" value="Homodimeric domain of signal transducing histidine kinase"/>
    <property type="match status" value="1"/>
</dbReference>
<dbReference type="PROSITE" id="PS50109">
    <property type="entry name" value="HIS_KIN"/>
    <property type="match status" value="1"/>
</dbReference>
<evidence type="ECO:0000259" key="14">
    <source>
        <dbReference type="PROSITE" id="PS50109"/>
    </source>
</evidence>
<dbReference type="EMBL" id="FNUY01000002">
    <property type="protein sequence ID" value="SEF79363.1"/>
    <property type="molecule type" value="Genomic_DNA"/>
</dbReference>
<proteinExistence type="predicted"/>
<evidence type="ECO:0000256" key="1">
    <source>
        <dbReference type="ARBA" id="ARBA00000085"/>
    </source>
</evidence>
<dbReference type="InterPro" id="IPR036097">
    <property type="entry name" value="HisK_dim/P_sf"/>
</dbReference>
<dbReference type="RefSeq" id="WP_103871346.1">
    <property type="nucleotide sequence ID" value="NZ_FNUY01000002.1"/>
</dbReference>
<evidence type="ECO:0000256" key="4">
    <source>
        <dbReference type="ARBA" id="ARBA00022553"/>
    </source>
</evidence>
<keyword evidence="10 13" id="KW-1133">Transmembrane helix</keyword>
<dbReference type="EC" id="2.7.13.3" evidence="3"/>
<evidence type="ECO:0000256" key="8">
    <source>
        <dbReference type="ARBA" id="ARBA00022777"/>
    </source>
</evidence>
<dbReference type="Pfam" id="PF00512">
    <property type="entry name" value="HisKA"/>
    <property type="match status" value="1"/>
</dbReference>
<evidence type="ECO:0000256" key="13">
    <source>
        <dbReference type="SAM" id="Phobius"/>
    </source>
</evidence>
<protein>
    <recommendedName>
        <fullName evidence="3">histidine kinase</fullName>
        <ecNumber evidence="3">2.7.13.3</ecNumber>
    </recommendedName>
</protein>
<evidence type="ECO:0000256" key="2">
    <source>
        <dbReference type="ARBA" id="ARBA00004141"/>
    </source>
</evidence>
<keyword evidence="8 15" id="KW-0418">Kinase</keyword>
<evidence type="ECO:0000256" key="12">
    <source>
        <dbReference type="ARBA" id="ARBA00023136"/>
    </source>
</evidence>
<dbReference type="PANTHER" id="PTHR45436">
    <property type="entry name" value="SENSOR HISTIDINE KINASE YKOH"/>
    <property type="match status" value="1"/>
</dbReference>
<evidence type="ECO:0000256" key="5">
    <source>
        <dbReference type="ARBA" id="ARBA00022679"/>
    </source>
</evidence>
<dbReference type="CDD" id="cd00082">
    <property type="entry name" value="HisKA"/>
    <property type="match status" value="1"/>
</dbReference>
<feature type="transmembrane region" description="Helical" evidence="13">
    <location>
        <begin position="7"/>
        <end position="29"/>
    </location>
</feature>
<dbReference type="Gene3D" id="1.10.287.130">
    <property type="match status" value="1"/>
</dbReference>
<reference evidence="15 16" key="1">
    <citation type="submission" date="2016-10" db="EMBL/GenBank/DDBJ databases">
        <authorList>
            <person name="de Groot N.N."/>
        </authorList>
    </citation>
    <scope>NUCLEOTIDE SEQUENCE [LARGE SCALE GENOMIC DNA]</scope>
    <source>
        <strain evidence="15 16">DSM 26656</strain>
    </source>
</reference>
<dbReference type="OrthoDB" id="9809766at2"/>
<evidence type="ECO:0000256" key="6">
    <source>
        <dbReference type="ARBA" id="ARBA00022692"/>
    </source>
</evidence>
<dbReference type="InterPro" id="IPR003594">
    <property type="entry name" value="HATPase_dom"/>
</dbReference>
<dbReference type="Pfam" id="PF02518">
    <property type="entry name" value="HATPase_c"/>
    <property type="match status" value="1"/>
</dbReference>
<dbReference type="SMART" id="SM00387">
    <property type="entry name" value="HATPase_c"/>
    <property type="match status" value="1"/>
</dbReference>
<keyword evidence="4" id="KW-0597">Phosphoprotein</keyword>
<keyword evidence="6 13" id="KW-0812">Transmembrane</keyword>
<name>A0A1H5UWG9_9HYPH</name>
<keyword evidence="12 13" id="KW-0472">Membrane</keyword>
<sequence length="448" mass="47817">MTSLRGRLFAILLAATGLIWLSAVIWVYAGTKAELEHVLDTRLQEAARMVNSLVATADMAAGGTVLPSLQLDAANYERQLSCQIWSIDGRLMARSSGAPDGRLTEVTSGFSDRVVDGESWRVYAIENSATGARVMVGDRLGLRDRLVADLIKGVLAPALLTVPLLGLMIWLCLGRGLLPLRTMAGELRKRDADDMSPIATGDAPAEVRPLIAALNGLFGKVDAARRHEREVTAFAAHELRTPLAGLKTQAQIALAAPDAAVRNGALQQIIVSVDRTARLMRQLLVLAKLDAGEMPDGGETVNVGHLLDEIAAAATSNGAHIEIDASLHGRDIRADRELLTLALRNLHENAVQHMSAGGTVRWRAASGKVGFEVEDEGPGIPEEELPFVTRRFFRGRHKSAVGTGLGLAIADAAARRLGGTLVLANRDDRSGVRATLTLPQTASVPLRP</sequence>
<dbReference type="InterPro" id="IPR004358">
    <property type="entry name" value="Sig_transdc_His_kin-like_C"/>
</dbReference>
<dbReference type="GO" id="GO:0005524">
    <property type="term" value="F:ATP binding"/>
    <property type="evidence" value="ECO:0007669"/>
    <property type="project" value="UniProtKB-KW"/>
</dbReference>
<dbReference type="InterPro" id="IPR050428">
    <property type="entry name" value="TCS_sensor_his_kinase"/>
</dbReference>
<dbReference type="InterPro" id="IPR013727">
    <property type="entry name" value="2CSK_N"/>
</dbReference>
<evidence type="ECO:0000313" key="15">
    <source>
        <dbReference type="EMBL" id="SEF79363.1"/>
    </source>
</evidence>
<organism evidence="15 16">
    <name type="scientific">Bosea lathyri</name>
    <dbReference type="NCBI Taxonomy" id="1036778"/>
    <lineage>
        <taxon>Bacteria</taxon>
        <taxon>Pseudomonadati</taxon>
        <taxon>Pseudomonadota</taxon>
        <taxon>Alphaproteobacteria</taxon>
        <taxon>Hyphomicrobiales</taxon>
        <taxon>Boseaceae</taxon>
        <taxon>Bosea</taxon>
    </lineage>
</organism>
<dbReference type="PANTHER" id="PTHR45436:SF14">
    <property type="entry name" value="SENSOR PROTEIN QSEC"/>
    <property type="match status" value="1"/>
</dbReference>
<dbReference type="PRINTS" id="PR00344">
    <property type="entry name" value="BCTRLSENSOR"/>
</dbReference>
<evidence type="ECO:0000256" key="7">
    <source>
        <dbReference type="ARBA" id="ARBA00022741"/>
    </source>
</evidence>
<keyword evidence="7" id="KW-0547">Nucleotide-binding</keyword>
<keyword evidence="16" id="KW-1185">Reference proteome</keyword>
<comment type="subcellular location">
    <subcellularLocation>
        <location evidence="2">Membrane</location>
        <topology evidence="2">Multi-pass membrane protein</topology>
    </subcellularLocation>
</comment>
<evidence type="ECO:0000313" key="16">
    <source>
        <dbReference type="Proteomes" id="UP000236743"/>
    </source>
</evidence>
<dbReference type="AlphaFoldDB" id="A0A1H5UWG9"/>
<dbReference type="SUPFAM" id="SSF55874">
    <property type="entry name" value="ATPase domain of HSP90 chaperone/DNA topoisomerase II/histidine kinase"/>
    <property type="match status" value="1"/>
</dbReference>
<dbReference type="SMART" id="SM00388">
    <property type="entry name" value="HisKA"/>
    <property type="match status" value="1"/>
</dbReference>
<evidence type="ECO:0000256" key="10">
    <source>
        <dbReference type="ARBA" id="ARBA00022989"/>
    </source>
</evidence>
<comment type="catalytic activity">
    <reaction evidence="1">
        <text>ATP + protein L-histidine = ADP + protein N-phospho-L-histidine.</text>
        <dbReference type="EC" id="2.7.13.3"/>
    </reaction>
</comment>
<dbReference type="Gene3D" id="3.30.565.10">
    <property type="entry name" value="Histidine kinase-like ATPase, C-terminal domain"/>
    <property type="match status" value="1"/>
</dbReference>
<feature type="domain" description="Histidine kinase" evidence="14">
    <location>
        <begin position="234"/>
        <end position="442"/>
    </location>
</feature>
<dbReference type="Pfam" id="PF08521">
    <property type="entry name" value="2CSK_N"/>
    <property type="match status" value="1"/>
</dbReference>
<keyword evidence="5" id="KW-0808">Transferase</keyword>
<dbReference type="GO" id="GO:0005886">
    <property type="term" value="C:plasma membrane"/>
    <property type="evidence" value="ECO:0007669"/>
    <property type="project" value="TreeGrafter"/>
</dbReference>
<evidence type="ECO:0000256" key="9">
    <source>
        <dbReference type="ARBA" id="ARBA00022840"/>
    </source>
</evidence>
<evidence type="ECO:0000256" key="3">
    <source>
        <dbReference type="ARBA" id="ARBA00012438"/>
    </source>
</evidence>
<dbReference type="InterPro" id="IPR003661">
    <property type="entry name" value="HisK_dim/P_dom"/>
</dbReference>
<keyword evidence="11" id="KW-0902">Two-component regulatory system</keyword>
<dbReference type="Proteomes" id="UP000236743">
    <property type="component" value="Unassembled WGS sequence"/>
</dbReference>
<evidence type="ECO:0000256" key="11">
    <source>
        <dbReference type="ARBA" id="ARBA00023012"/>
    </source>
</evidence>
<dbReference type="InterPro" id="IPR036890">
    <property type="entry name" value="HATPase_C_sf"/>
</dbReference>